<name>A0A3B0Y6M2_9ZZZZ</name>
<sequence>MPDASEQEFDPPSSVTSKTVRVGAFMMRDLMRLG</sequence>
<dbReference type="AlphaFoldDB" id="A0A3B0Y6M2"/>
<accession>A0A3B0Y6M2</accession>
<proteinExistence type="predicted"/>
<gene>
    <name evidence="1" type="ORF">MNBD_GAMMA08-465</name>
</gene>
<dbReference type="EMBL" id="UOFH01000276">
    <property type="protein sequence ID" value="VAW64214.1"/>
    <property type="molecule type" value="Genomic_DNA"/>
</dbReference>
<organism evidence="1">
    <name type="scientific">hydrothermal vent metagenome</name>
    <dbReference type="NCBI Taxonomy" id="652676"/>
    <lineage>
        <taxon>unclassified sequences</taxon>
        <taxon>metagenomes</taxon>
        <taxon>ecological metagenomes</taxon>
    </lineage>
</organism>
<protein>
    <submittedName>
        <fullName evidence="1">Uncharacterized protein</fullName>
    </submittedName>
</protein>
<reference evidence="1" key="1">
    <citation type="submission" date="2018-06" db="EMBL/GenBank/DDBJ databases">
        <authorList>
            <person name="Zhirakovskaya E."/>
        </authorList>
    </citation>
    <scope>NUCLEOTIDE SEQUENCE</scope>
</reference>
<evidence type="ECO:0000313" key="1">
    <source>
        <dbReference type="EMBL" id="VAW64214.1"/>
    </source>
</evidence>